<dbReference type="Gene3D" id="2.170.270.10">
    <property type="entry name" value="SET domain"/>
    <property type="match status" value="2"/>
</dbReference>
<keyword evidence="2" id="KW-0808">Transferase</keyword>
<name>A0A067QXH3_ZOONE</name>
<dbReference type="CDD" id="cd10536">
    <property type="entry name" value="SET_SMYD4"/>
    <property type="match status" value="1"/>
</dbReference>
<dbReference type="PROSITE" id="PS01360">
    <property type="entry name" value="ZF_MYND_1"/>
    <property type="match status" value="1"/>
</dbReference>
<dbReference type="GO" id="GO:0008276">
    <property type="term" value="F:protein methyltransferase activity"/>
    <property type="evidence" value="ECO:0007669"/>
    <property type="project" value="UniProtKB-ARBA"/>
</dbReference>
<evidence type="ECO:0000256" key="3">
    <source>
        <dbReference type="ARBA" id="ARBA00022691"/>
    </source>
</evidence>
<evidence type="ECO:0000256" key="10">
    <source>
        <dbReference type="PROSITE-ProRule" id="PRU00134"/>
    </source>
</evidence>
<dbReference type="InterPro" id="IPR046341">
    <property type="entry name" value="SET_dom_sf"/>
</dbReference>
<keyword evidence="3" id="KW-0949">S-adenosyl-L-methionine</keyword>
<dbReference type="GO" id="GO:0008270">
    <property type="term" value="F:zinc ion binding"/>
    <property type="evidence" value="ECO:0007669"/>
    <property type="project" value="UniProtKB-KW"/>
</dbReference>
<evidence type="ECO:0000256" key="5">
    <source>
        <dbReference type="ARBA" id="ARBA00022771"/>
    </source>
</evidence>
<dbReference type="InterPro" id="IPR002893">
    <property type="entry name" value="Znf_MYND"/>
</dbReference>
<dbReference type="OrthoDB" id="5945798at2759"/>
<evidence type="ECO:0000256" key="6">
    <source>
        <dbReference type="ARBA" id="ARBA00022833"/>
    </source>
</evidence>
<keyword evidence="15" id="KW-1185">Reference proteome</keyword>
<organism evidence="14 15">
    <name type="scientific">Zootermopsis nevadensis</name>
    <name type="common">Dampwood termite</name>
    <dbReference type="NCBI Taxonomy" id="136037"/>
    <lineage>
        <taxon>Eukaryota</taxon>
        <taxon>Metazoa</taxon>
        <taxon>Ecdysozoa</taxon>
        <taxon>Arthropoda</taxon>
        <taxon>Hexapoda</taxon>
        <taxon>Insecta</taxon>
        <taxon>Pterygota</taxon>
        <taxon>Neoptera</taxon>
        <taxon>Polyneoptera</taxon>
        <taxon>Dictyoptera</taxon>
        <taxon>Blattodea</taxon>
        <taxon>Blattoidea</taxon>
        <taxon>Termitoidae</taxon>
        <taxon>Termopsidae</taxon>
        <taxon>Zootermopsis</taxon>
    </lineage>
</organism>
<dbReference type="Proteomes" id="UP000027135">
    <property type="component" value="Unassembled WGS sequence"/>
</dbReference>
<feature type="region of interest" description="Disordered" evidence="11">
    <location>
        <begin position="208"/>
        <end position="232"/>
    </location>
</feature>
<dbReference type="Gene3D" id="6.10.140.2220">
    <property type="match status" value="1"/>
</dbReference>
<keyword evidence="1" id="KW-0489">Methyltransferase</keyword>
<comment type="function">
    <text evidence="7">Protein-lysine N-methyltransferase. Monomethylates PRMT5, modulating its transcriptional activity. May also act as a histone methyltransferase. Plays a critical role in cardiac development. Acts as a key epigenetic regulator of gene expression during cardiac development via its dual activities as a methyltransferase and negative regulator of HDAC1.</text>
</comment>
<keyword evidence="4" id="KW-0479">Metal-binding</keyword>
<dbReference type="AlphaFoldDB" id="A0A067QXH3"/>
<evidence type="ECO:0000256" key="7">
    <source>
        <dbReference type="ARBA" id="ARBA00093423"/>
    </source>
</evidence>
<evidence type="ECO:0000259" key="12">
    <source>
        <dbReference type="PROSITE" id="PS50280"/>
    </source>
</evidence>
<dbReference type="Gene3D" id="1.25.40.10">
    <property type="entry name" value="Tetratricopeptide repeat domain"/>
    <property type="match status" value="2"/>
</dbReference>
<dbReference type="PANTHER" id="PTHR46165">
    <property type="entry name" value="SET AND MYND DOMAIN-CONTAINING PROTEIN 4"/>
    <property type="match status" value="1"/>
</dbReference>
<sequence>MQKMSIFDSLLDKVWQIARNEEDFLTAFARLTCDRERVAMILALPQLQDFCVTDGFSGKCETLAEELRLRGDKLNLETAASTIDPAHATAKQALELYTSAIRVAPQGSMSLARSYKGRVQVLLRTGDTDLALRDVKRALGFQLPPEDAIKLLSLAASCHQHKRAWDQAEKVLQEALDKLRNSELENNVKASMTGEIISQLKTINHEKQQDNLKQKKLKKTDSEPRSGSWGIPEVTYGKNADIPAASAALRLCFSPQKGRYMEATRNIKIGSVLIVEEPYAWALSREAMAQRCLHCCRLVPAPIPCTQCSTVSYCSEDCRDTGWQDYHRFECHVLHHLLSAKELSKMALLVYRIAVTAFARADPTSGDGNLSQKSSAHERDSTSTESDPRCDYPSSVNSPASFPFLSSDYASVHGQVTNSGSRTPADKLKRATSAFFLMKCLRHVAQDMTDDVEMTTSLLRHLQSCSCNAYQITEHVVPDGDVRNATQNELGGGAYPTVSLCNHSCNPNVARHSIGRLCIVRAIRNIRKGDEILDNYGPHFLSHDLEERQKYLETQYFFRCICEACSEKWPTADRLHEKVTGYKCIHCSMNIGLNLLNLKTCPHCKKKCDYGKIAKRLRVLAREYDRALEDLLHRRLHECLKTCVEYCDVMDSVVVHPNKGFVKCQQAVSLCWSLLGNTNATRTNLTFSL</sequence>
<protein>
    <recommendedName>
        <fullName evidence="8">Protein-lysine N-methyltransferase SMYD4</fullName>
    </recommendedName>
    <alternativeName>
        <fullName evidence="9">SET and MYND domain-containing protein 4</fullName>
    </alternativeName>
</protein>
<keyword evidence="5 10" id="KW-0863">Zinc-finger</keyword>
<evidence type="ECO:0000256" key="1">
    <source>
        <dbReference type="ARBA" id="ARBA00022603"/>
    </source>
</evidence>
<evidence type="ECO:0000313" key="15">
    <source>
        <dbReference type="Proteomes" id="UP000027135"/>
    </source>
</evidence>
<proteinExistence type="predicted"/>
<evidence type="ECO:0000256" key="4">
    <source>
        <dbReference type="ARBA" id="ARBA00022723"/>
    </source>
</evidence>
<gene>
    <name evidence="14" type="ORF">L798_11126</name>
</gene>
<dbReference type="Pfam" id="PF00856">
    <property type="entry name" value="SET"/>
    <property type="match status" value="1"/>
</dbReference>
<dbReference type="GO" id="GO:0005634">
    <property type="term" value="C:nucleus"/>
    <property type="evidence" value="ECO:0007669"/>
    <property type="project" value="TreeGrafter"/>
</dbReference>
<dbReference type="SMART" id="SM00317">
    <property type="entry name" value="SET"/>
    <property type="match status" value="1"/>
</dbReference>
<dbReference type="EMBL" id="KK852856">
    <property type="protein sequence ID" value="KDR14907.1"/>
    <property type="molecule type" value="Genomic_DNA"/>
</dbReference>
<dbReference type="eggNOG" id="KOG2084">
    <property type="taxonomic scope" value="Eukaryota"/>
</dbReference>
<dbReference type="PANTHER" id="PTHR46165:SF6">
    <property type="entry name" value="SET AND MYND DOMAIN-CONTAINING PROTEIN 4-LIKE PROTEIN"/>
    <property type="match status" value="1"/>
</dbReference>
<dbReference type="InterPro" id="IPR044421">
    <property type="entry name" value="SMYD4_SET"/>
</dbReference>
<dbReference type="InterPro" id="IPR052097">
    <property type="entry name" value="SET-MYND_domain_protein"/>
</dbReference>
<evidence type="ECO:0000256" key="9">
    <source>
        <dbReference type="ARBA" id="ARBA00093680"/>
    </source>
</evidence>
<evidence type="ECO:0000313" key="14">
    <source>
        <dbReference type="EMBL" id="KDR14907.1"/>
    </source>
</evidence>
<dbReference type="SUPFAM" id="SSF144232">
    <property type="entry name" value="HIT/MYND zinc finger-like"/>
    <property type="match status" value="1"/>
</dbReference>
<dbReference type="InParanoid" id="A0A067QXH3"/>
<dbReference type="GO" id="GO:0008757">
    <property type="term" value="F:S-adenosylmethionine-dependent methyltransferase activity"/>
    <property type="evidence" value="ECO:0007669"/>
    <property type="project" value="UniProtKB-ARBA"/>
</dbReference>
<evidence type="ECO:0000256" key="2">
    <source>
        <dbReference type="ARBA" id="ARBA00022679"/>
    </source>
</evidence>
<dbReference type="GO" id="GO:0032259">
    <property type="term" value="P:methylation"/>
    <property type="evidence" value="ECO:0007669"/>
    <property type="project" value="UniProtKB-KW"/>
</dbReference>
<dbReference type="PROSITE" id="PS50865">
    <property type="entry name" value="ZF_MYND_2"/>
    <property type="match status" value="1"/>
</dbReference>
<feature type="compositionally biased region" description="Basic and acidic residues" evidence="11">
    <location>
        <begin position="208"/>
        <end position="224"/>
    </location>
</feature>
<accession>A0A067QXH3</accession>
<dbReference type="GO" id="GO:0005737">
    <property type="term" value="C:cytoplasm"/>
    <property type="evidence" value="ECO:0007669"/>
    <property type="project" value="TreeGrafter"/>
</dbReference>
<dbReference type="GO" id="GO:0042826">
    <property type="term" value="F:histone deacetylase binding"/>
    <property type="evidence" value="ECO:0007669"/>
    <property type="project" value="TreeGrafter"/>
</dbReference>
<feature type="region of interest" description="Disordered" evidence="11">
    <location>
        <begin position="363"/>
        <end position="395"/>
    </location>
</feature>
<dbReference type="GO" id="GO:0008170">
    <property type="term" value="F:N-methyltransferase activity"/>
    <property type="evidence" value="ECO:0007669"/>
    <property type="project" value="UniProtKB-ARBA"/>
</dbReference>
<dbReference type="PROSITE" id="PS50280">
    <property type="entry name" value="SET"/>
    <property type="match status" value="1"/>
</dbReference>
<dbReference type="SUPFAM" id="SSF48452">
    <property type="entry name" value="TPR-like"/>
    <property type="match status" value="1"/>
</dbReference>
<dbReference type="OMA" id="CNAYEIV"/>
<evidence type="ECO:0000259" key="13">
    <source>
        <dbReference type="PROSITE" id="PS50865"/>
    </source>
</evidence>
<feature type="compositionally biased region" description="Basic and acidic residues" evidence="11">
    <location>
        <begin position="375"/>
        <end position="390"/>
    </location>
</feature>
<dbReference type="InterPro" id="IPR001214">
    <property type="entry name" value="SET_dom"/>
</dbReference>
<evidence type="ECO:0000256" key="8">
    <source>
        <dbReference type="ARBA" id="ARBA00093635"/>
    </source>
</evidence>
<dbReference type="InterPro" id="IPR011990">
    <property type="entry name" value="TPR-like_helical_dom_sf"/>
</dbReference>
<keyword evidence="6" id="KW-0862">Zinc</keyword>
<feature type="domain" description="SET" evidence="12">
    <location>
        <begin position="247"/>
        <end position="537"/>
    </location>
</feature>
<feature type="domain" description="MYND-type" evidence="13">
    <location>
        <begin position="292"/>
        <end position="331"/>
    </location>
</feature>
<reference evidence="14 15" key="1">
    <citation type="journal article" date="2014" name="Nat. Commun.">
        <title>Molecular traces of alternative social organization in a termite genome.</title>
        <authorList>
            <person name="Terrapon N."/>
            <person name="Li C."/>
            <person name="Robertson H.M."/>
            <person name="Ji L."/>
            <person name="Meng X."/>
            <person name="Booth W."/>
            <person name="Chen Z."/>
            <person name="Childers C.P."/>
            <person name="Glastad K.M."/>
            <person name="Gokhale K."/>
            <person name="Gowin J."/>
            <person name="Gronenberg W."/>
            <person name="Hermansen R.A."/>
            <person name="Hu H."/>
            <person name="Hunt B.G."/>
            <person name="Huylmans A.K."/>
            <person name="Khalil S.M."/>
            <person name="Mitchell R.D."/>
            <person name="Munoz-Torres M.C."/>
            <person name="Mustard J.A."/>
            <person name="Pan H."/>
            <person name="Reese J.T."/>
            <person name="Scharf M.E."/>
            <person name="Sun F."/>
            <person name="Vogel H."/>
            <person name="Xiao J."/>
            <person name="Yang W."/>
            <person name="Yang Z."/>
            <person name="Yang Z."/>
            <person name="Zhou J."/>
            <person name="Zhu J."/>
            <person name="Brent C.S."/>
            <person name="Elsik C.G."/>
            <person name="Goodisman M.A."/>
            <person name="Liberles D.A."/>
            <person name="Roe R.M."/>
            <person name="Vargo E.L."/>
            <person name="Vilcinskas A."/>
            <person name="Wang J."/>
            <person name="Bornberg-Bauer E."/>
            <person name="Korb J."/>
            <person name="Zhang G."/>
            <person name="Liebig J."/>
        </authorList>
    </citation>
    <scope>NUCLEOTIDE SEQUENCE [LARGE SCALE GENOMIC DNA]</scope>
    <source>
        <tissue evidence="14">Whole organism</tissue>
    </source>
</reference>
<dbReference type="SUPFAM" id="SSF82199">
    <property type="entry name" value="SET domain"/>
    <property type="match status" value="1"/>
</dbReference>
<evidence type="ECO:0000256" key="11">
    <source>
        <dbReference type="SAM" id="MobiDB-lite"/>
    </source>
</evidence>
<dbReference type="Gene3D" id="1.10.220.160">
    <property type="match status" value="1"/>
</dbReference>
<dbReference type="STRING" id="136037.A0A067QXH3"/>
<dbReference type="Pfam" id="PF01753">
    <property type="entry name" value="zf-MYND"/>
    <property type="match status" value="1"/>
</dbReference>